<feature type="compositionally biased region" description="Polar residues" evidence="1">
    <location>
        <begin position="192"/>
        <end position="210"/>
    </location>
</feature>
<feature type="region of interest" description="Disordered" evidence="1">
    <location>
        <begin position="192"/>
        <end position="220"/>
    </location>
</feature>
<proteinExistence type="predicted"/>
<dbReference type="OrthoDB" id="443318at2759"/>
<feature type="signal peptide" evidence="2">
    <location>
        <begin position="1"/>
        <end position="20"/>
    </location>
</feature>
<dbReference type="EMBL" id="CAJOBZ010000010">
    <property type="protein sequence ID" value="CAF4830136.1"/>
    <property type="molecule type" value="Genomic_DNA"/>
</dbReference>
<feature type="region of interest" description="Disordered" evidence="1">
    <location>
        <begin position="114"/>
        <end position="140"/>
    </location>
</feature>
<keyword evidence="2" id="KW-0732">Signal</keyword>
<evidence type="ECO:0000313" key="3">
    <source>
        <dbReference type="EMBL" id="CAF4830136.1"/>
    </source>
</evidence>
<dbReference type="Proteomes" id="UP000663880">
    <property type="component" value="Unassembled WGS sequence"/>
</dbReference>
<evidence type="ECO:0000256" key="2">
    <source>
        <dbReference type="SAM" id="SignalP"/>
    </source>
</evidence>
<sequence length="236" mass="26841">MSSINIIKIFFVLFLAEVTTITVKPCPTNKIAPHSRYPRYSQQSRTFGHIFSLFADESQENHGGLQDDAQDEPNDCGDVEDYDENDLSTVTRNQNTRDKERLFFNPLGFLFGHGQKPTETSTKRPVKPTYPPKRPPPGGYFGTNSYRPPMRFTPSDHLKPVLEYDQEPQILYKPGLVGAPLGHVVGVLQVKPSRQSLQNRDPKSLTTEPTKYQHKQPKPRNIQDTGVIRSFIDLIF</sequence>
<evidence type="ECO:0000313" key="4">
    <source>
        <dbReference type="Proteomes" id="UP000663880"/>
    </source>
</evidence>
<gene>
    <name evidence="3" type="ORF">PMACD_LOCUS5211</name>
</gene>
<evidence type="ECO:0000256" key="1">
    <source>
        <dbReference type="SAM" id="MobiDB-lite"/>
    </source>
</evidence>
<accession>A0A821QQ28</accession>
<feature type="chain" id="PRO_5032757913" evidence="2">
    <location>
        <begin position="21"/>
        <end position="236"/>
    </location>
</feature>
<organism evidence="3 4">
    <name type="scientific">Pieris macdunnoughi</name>
    <dbReference type="NCBI Taxonomy" id="345717"/>
    <lineage>
        <taxon>Eukaryota</taxon>
        <taxon>Metazoa</taxon>
        <taxon>Ecdysozoa</taxon>
        <taxon>Arthropoda</taxon>
        <taxon>Hexapoda</taxon>
        <taxon>Insecta</taxon>
        <taxon>Pterygota</taxon>
        <taxon>Neoptera</taxon>
        <taxon>Endopterygota</taxon>
        <taxon>Lepidoptera</taxon>
        <taxon>Glossata</taxon>
        <taxon>Ditrysia</taxon>
        <taxon>Papilionoidea</taxon>
        <taxon>Pieridae</taxon>
        <taxon>Pierinae</taxon>
        <taxon>Pieris</taxon>
    </lineage>
</organism>
<comment type="caution">
    <text evidence="3">The sequence shown here is derived from an EMBL/GenBank/DDBJ whole genome shotgun (WGS) entry which is preliminary data.</text>
</comment>
<feature type="compositionally biased region" description="Pro residues" evidence="1">
    <location>
        <begin position="128"/>
        <end position="138"/>
    </location>
</feature>
<name>A0A821QQ28_9NEOP</name>
<protein>
    <submittedName>
        <fullName evidence="3">Uncharacterized protein</fullName>
    </submittedName>
</protein>
<dbReference type="AlphaFoldDB" id="A0A821QQ28"/>
<reference evidence="3" key="1">
    <citation type="submission" date="2021-02" db="EMBL/GenBank/DDBJ databases">
        <authorList>
            <person name="Steward A R."/>
        </authorList>
    </citation>
    <scope>NUCLEOTIDE SEQUENCE</scope>
</reference>
<keyword evidence="4" id="KW-1185">Reference proteome</keyword>